<dbReference type="RefSeq" id="XP_005651806.1">
    <property type="nucleotide sequence ID" value="XM_005651749.1"/>
</dbReference>
<dbReference type="Proteomes" id="UP000007264">
    <property type="component" value="Unassembled WGS sequence"/>
</dbReference>
<dbReference type="AlphaFoldDB" id="I0Z9E3"/>
<dbReference type="EMBL" id="AGSI01000001">
    <property type="protein sequence ID" value="EIE27262.1"/>
    <property type="molecule type" value="Genomic_DNA"/>
</dbReference>
<reference evidence="1 2" key="1">
    <citation type="journal article" date="2012" name="Genome Biol.">
        <title>The genome of the polar eukaryotic microalga coccomyxa subellipsoidea reveals traits of cold adaptation.</title>
        <authorList>
            <person name="Blanc G."/>
            <person name="Agarkova I."/>
            <person name="Grimwood J."/>
            <person name="Kuo A."/>
            <person name="Brueggeman A."/>
            <person name="Dunigan D."/>
            <person name="Gurnon J."/>
            <person name="Ladunga I."/>
            <person name="Lindquist E."/>
            <person name="Lucas S."/>
            <person name="Pangilinan J."/>
            <person name="Proschold T."/>
            <person name="Salamov A."/>
            <person name="Schmutz J."/>
            <person name="Weeks D."/>
            <person name="Yamada T."/>
            <person name="Claverie J.M."/>
            <person name="Grigoriev I."/>
            <person name="Van Etten J."/>
            <person name="Lomsadze A."/>
            <person name="Borodovsky M."/>
        </authorList>
    </citation>
    <scope>NUCLEOTIDE SEQUENCE [LARGE SCALE GENOMIC DNA]</scope>
    <source>
        <strain evidence="1 2">C-169</strain>
    </source>
</reference>
<organism evidence="1 2">
    <name type="scientific">Coccomyxa subellipsoidea (strain C-169)</name>
    <name type="common">Green microalga</name>
    <dbReference type="NCBI Taxonomy" id="574566"/>
    <lineage>
        <taxon>Eukaryota</taxon>
        <taxon>Viridiplantae</taxon>
        <taxon>Chlorophyta</taxon>
        <taxon>core chlorophytes</taxon>
        <taxon>Trebouxiophyceae</taxon>
        <taxon>Trebouxiophyceae incertae sedis</taxon>
        <taxon>Coccomyxaceae</taxon>
        <taxon>Coccomyxa</taxon>
        <taxon>Coccomyxa subellipsoidea</taxon>
    </lineage>
</organism>
<dbReference type="eggNOG" id="ENOG502RZ8W">
    <property type="taxonomic scope" value="Eukaryota"/>
</dbReference>
<gene>
    <name evidence="1" type="ORF">COCSUDRAFT_52114</name>
</gene>
<proteinExistence type="predicted"/>
<name>I0Z9E3_COCSC</name>
<dbReference type="PANTHER" id="PTHR37807:SF3">
    <property type="entry name" value="OS07G0160300 PROTEIN"/>
    <property type="match status" value="1"/>
</dbReference>
<dbReference type="Pfam" id="PF13671">
    <property type="entry name" value="AAA_33"/>
    <property type="match status" value="1"/>
</dbReference>
<evidence type="ECO:0008006" key="3">
    <source>
        <dbReference type="Google" id="ProtNLM"/>
    </source>
</evidence>
<dbReference type="OrthoDB" id="342190at2759"/>
<keyword evidence="2" id="KW-1185">Reference proteome</keyword>
<dbReference type="KEGG" id="csl:COCSUDRAFT_52114"/>
<evidence type="ECO:0000313" key="1">
    <source>
        <dbReference type="EMBL" id="EIE27262.1"/>
    </source>
</evidence>
<dbReference type="GeneID" id="17045277"/>
<sequence>MTESWKPVLILMKGHPGSGKSTVARCLSELTRICIIDKDDARDCLTSLQSFADTTKVNLNALSYGIMWRYAQTQLLCRNSVIIDCPLARIELFEEAKCMAEQASAILIVVECLASDVAVWQSRLEARASIEADTNKLHKPNSWADLQALLERYNGCDKWNGTTDIENYISIDTTTGQSPQEVSAGLVNTLASKGLVQLSRDAGRRM</sequence>
<dbReference type="Gene3D" id="3.40.50.300">
    <property type="entry name" value="P-loop containing nucleotide triphosphate hydrolases"/>
    <property type="match status" value="1"/>
</dbReference>
<accession>I0Z9E3</accession>
<dbReference type="STRING" id="574566.I0Z9E3"/>
<comment type="caution">
    <text evidence="1">The sequence shown here is derived from an EMBL/GenBank/DDBJ whole genome shotgun (WGS) entry which is preliminary data.</text>
</comment>
<dbReference type="InterPro" id="IPR027417">
    <property type="entry name" value="P-loop_NTPase"/>
</dbReference>
<protein>
    <recommendedName>
        <fullName evidence="3">P-loop containing nucleoside triphosphate hydrolase protein</fullName>
    </recommendedName>
</protein>
<evidence type="ECO:0000313" key="2">
    <source>
        <dbReference type="Proteomes" id="UP000007264"/>
    </source>
</evidence>
<dbReference type="PANTHER" id="PTHR37807">
    <property type="entry name" value="OS07G0160300 PROTEIN"/>
    <property type="match status" value="1"/>
</dbReference>
<dbReference type="SUPFAM" id="SSF52540">
    <property type="entry name" value="P-loop containing nucleoside triphosphate hydrolases"/>
    <property type="match status" value="1"/>
</dbReference>